<feature type="domain" description="DUF4055" evidence="1">
    <location>
        <begin position="243"/>
        <end position="376"/>
    </location>
</feature>
<dbReference type="InterPro" id="IPR025129">
    <property type="entry name" value="DUF4055"/>
</dbReference>
<gene>
    <name evidence="2" type="ORF">ABRZ04_04445</name>
</gene>
<dbReference type="AlphaFoldDB" id="A0AB39D2T9"/>
<reference evidence="2" key="1">
    <citation type="submission" date="2024-05" db="EMBL/GenBank/DDBJ databases">
        <authorList>
            <person name="Luo Y.-C."/>
            <person name="Nicholds J."/>
            <person name="Mortimer T."/>
            <person name="Maboni G."/>
        </authorList>
    </citation>
    <scope>NUCLEOTIDE SEQUENCE</scope>
    <source>
        <strain evidence="2">151836</strain>
    </source>
</reference>
<evidence type="ECO:0000313" key="2">
    <source>
        <dbReference type="EMBL" id="XDJ48318.1"/>
    </source>
</evidence>
<organism evidence="2">
    <name type="scientific">Castellaniella ginsengisoli</name>
    <dbReference type="NCBI Taxonomy" id="546114"/>
    <lineage>
        <taxon>Bacteria</taxon>
        <taxon>Pseudomonadati</taxon>
        <taxon>Pseudomonadota</taxon>
        <taxon>Betaproteobacteria</taxon>
        <taxon>Burkholderiales</taxon>
        <taxon>Alcaligenaceae</taxon>
        <taxon>Castellaniella</taxon>
    </lineage>
</organism>
<protein>
    <submittedName>
        <fullName evidence="2">DUF4055 domain-containing protein</fullName>
    </submittedName>
</protein>
<dbReference type="EMBL" id="CP158254">
    <property type="protein sequence ID" value="XDJ48318.1"/>
    <property type="molecule type" value="Genomic_DNA"/>
</dbReference>
<evidence type="ECO:0000259" key="1">
    <source>
        <dbReference type="Pfam" id="PF13264"/>
    </source>
</evidence>
<name>A0AB39D2T9_9BURK</name>
<dbReference type="Pfam" id="PF13264">
    <property type="entry name" value="DUF4055"/>
    <property type="match status" value="1"/>
</dbReference>
<accession>A0AB39D2T9</accession>
<dbReference type="RefSeq" id="WP_368640470.1">
    <property type="nucleotide sequence ID" value="NZ_CP158254.1"/>
</dbReference>
<proteinExistence type="predicted"/>
<sequence>MLKVSDPSPQIDALSDDWKLAADLLGGTRAMRAAGKSRLPQWPNESGESYQARLSTATLFPAFGRTLGVMAGKPFSKALTYGDDVPARIREWCDDCDLQGTNLHTFAAGMMEEVLGYGIAGVLVEFPRTDGVRTLADERAVNARPYLVRVDHDQILGWRAGRVNGVLRLTQLRIKEAAEEEDGEYGTKTVERVRVLRPGSWEVWEKGEKDEYALIESGATTLAEIPYVPFYGRKTGFMLGESPLLDLAHLNVKHWQSQSDQDTILHVARVPILVAITNDEGFELTVGASSAVRMSEGSELKFVEHGGAAIAAGETSLEKLEGQMIQTGAELLVQKPGQRSATEANNDAEANKSELQSITEAFEDSLDQCLQFMAEWVGEAQGGHVSLFKDFGAATLTDASAQLILSMQQAGLISKETAIREQQRRGMLAPDLVPADEIEKAQTDGPALGAL</sequence>